<dbReference type="AlphaFoldDB" id="A0A521BGA8"/>
<protein>
    <recommendedName>
        <fullName evidence="3">DUF3095 domain-containing protein</fullName>
    </recommendedName>
</protein>
<name>A0A521BGA8_9BACT</name>
<dbReference type="EMBL" id="FXTP01000002">
    <property type="protein sequence ID" value="SMO46128.1"/>
    <property type="molecule type" value="Genomic_DNA"/>
</dbReference>
<dbReference type="InterPro" id="IPR021445">
    <property type="entry name" value="DUF3095"/>
</dbReference>
<sequence>MNSRHFYEELHVISSFREVANHSLYTPIPDSWYLALADIRGSTDAIRLGKYKEVNLAGASIIAALNNLFEKENMLPYLFGGDGSLIALPDEKIEAVKGTLAFCKDAVKKAYGLEMATGVVSMRSLREDGYEIKAARFRLSEIIDQTLFWGDGVTYAENLIKKENLLEDVEPVEADFSGLECRWNKVPSDKDEVAAYIIQAVGGTDEDQVNSYEQCFEEIEKIYGTEDEYHPIREEALNMSLNPLQLSAEWKLRTQPSSLTKKVKHAALMAFQYATGVYLMKFNKQTSATNWGDYKPDLVRHADYQKFGDGLRFVAAGTIQQRMDFTHFLDQQFKAGKIAYGVHSSFAAMVTCYVKNYQSNHIHFVDGTDGGYAKASQELKARRKQLGM</sequence>
<evidence type="ECO:0000313" key="1">
    <source>
        <dbReference type="EMBL" id="SMO46128.1"/>
    </source>
</evidence>
<keyword evidence="2" id="KW-1185">Reference proteome</keyword>
<gene>
    <name evidence="1" type="ORF">SAMN06265219_102274</name>
</gene>
<organism evidence="1 2">
    <name type="scientific">Gracilimonas mengyeensis</name>
    <dbReference type="NCBI Taxonomy" id="1302730"/>
    <lineage>
        <taxon>Bacteria</taxon>
        <taxon>Pseudomonadati</taxon>
        <taxon>Balneolota</taxon>
        <taxon>Balneolia</taxon>
        <taxon>Balneolales</taxon>
        <taxon>Balneolaceae</taxon>
        <taxon>Gracilimonas</taxon>
    </lineage>
</organism>
<proteinExistence type="predicted"/>
<evidence type="ECO:0008006" key="3">
    <source>
        <dbReference type="Google" id="ProtNLM"/>
    </source>
</evidence>
<dbReference type="Proteomes" id="UP000317557">
    <property type="component" value="Unassembled WGS sequence"/>
</dbReference>
<dbReference type="OrthoDB" id="5342145at2"/>
<reference evidence="1 2" key="1">
    <citation type="submission" date="2017-05" db="EMBL/GenBank/DDBJ databases">
        <authorList>
            <person name="Varghese N."/>
            <person name="Submissions S."/>
        </authorList>
    </citation>
    <scope>NUCLEOTIDE SEQUENCE [LARGE SCALE GENOMIC DNA]</scope>
    <source>
        <strain evidence="1 2">DSM 21985</strain>
    </source>
</reference>
<accession>A0A521BGA8</accession>
<dbReference type="RefSeq" id="WP_142453276.1">
    <property type="nucleotide sequence ID" value="NZ_FXTP01000002.1"/>
</dbReference>
<evidence type="ECO:0000313" key="2">
    <source>
        <dbReference type="Proteomes" id="UP000317557"/>
    </source>
</evidence>
<dbReference type="Pfam" id="PF11294">
    <property type="entry name" value="DUF3095"/>
    <property type="match status" value="1"/>
</dbReference>